<protein>
    <submittedName>
        <fullName evidence="1">Uncharacterized protein</fullName>
    </submittedName>
</protein>
<comment type="caution">
    <text evidence="1">The sequence shown here is derived from an EMBL/GenBank/DDBJ whole genome shotgun (WGS) entry which is preliminary data.</text>
</comment>
<keyword evidence="2" id="KW-1185">Reference proteome</keyword>
<dbReference type="EMBL" id="WHUW01000007">
    <property type="protein sequence ID" value="KAF8444126.1"/>
    <property type="molecule type" value="Genomic_DNA"/>
</dbReference>
<evidence type="ECO:0000313" key="1">
    <source>
        <dbReference type="EMBL" id="KAF8444126.1"/>
    </source>
</evidence>
<dbReference type="Proteomes" id="UP001194468">
    <property type="component" value="Unassembled WGS sequence"/>
</dbReference>
<organism evidence="1 2">
    <name type="scientific">Boletus edulis BED1</name>
    <dbReference type="NCBI Taxonomy" id="1328754"/>
    <lineage>
        <taxon>Eukaryota</taxon>
        <taxon>Fungi</taxon>
        <taxon>Dikarya</taxon>
        <taxon>Basidiomycota</taxon>
        <taxon>Agaricomycotina</taxon>
        <taxon>Agaricomycetes</taxon>
        <taxon>Agaricomycetidae</taxon>
        <taxon>Boletales</taxon>
        <taxon>Boletineae</taxon>
        <taxon>Boletaceae</taxon>
        <taxon>Boletoideae</taxon>
        <taxon>Boletus</taxon>
    </lineage>
</organism>
<accession>A0AAD4BZQ2</accession>
<evidence type="ECO:0000313" key="2">
    <source>
        <dbReference type="Proteomes" id="UP001194468"/>
    </source>
</evidence>
<reference evidence="1" key="1">
    <citation type="submission" date="2019-10" db="EMBL/GenBank/DDBJ databases">
        <authorList>
            <consortium name="DOE Joint Genome Institute"/>
            <person name="Kuo A."/>
            <person name="Miyauchi S."/>
            <person name="Kiss E."/>
            <person name="Drula E."/>
            <person name="Kohler A."/>
            <person name="Sanchez-Garcia M."/>
            <person name="Andreopoulos B."/>
            <person name="Barry K.W."/>
            <person name="Bonito G."/>
            <person name="Buee M."/>
            <person name="Carver A."/>
            <person name="Chen C."/>
            <person name="Cichocki N."/>
            <person name="Clum A."/>
            <person name="Culley D."/>
            <person name="Crous P.W."/>
            <person name="Fauchery L."/>
            <person name="Girlanda M."/>
            <person name="Hayes R."/>
            <person name="Keri Z."/>
            <person name="LaButti K."/>
            <person name="Lipzen A."/>
            <person name="Lombard V."/>
            <person name="Magnuson J."/>
            <person name="Maillard F."/>
            <person name="Morin E."/>
            <person name="Murat C."/>
            <person name="Nolan M."/>
            <person name="Ohm R."/>
            <person name="Pangilinan J."/>
            <person name="Pereira M."/>
            <person name="Perotto S."/>
            <person name="Peter M."/>
            <person name="Riley R."/>
            <person name="Sitrit Y."/>
            <person name="Stielow B."/>
            <person name="Szollosi G."/>
            <person name="Zifcakova L."/>
            <person name="Stursova M."/>
            <person name="Spatafora J.W."/>
            <person name="Tedersoo L."/>
            <person name="Vaario L.-M."/>
            <person name="Yamada A."/>
            <person name="Yan M."/>
            <person name="Wang P."/>
            <person name="Xu J."/>
            <person name="Bruns T."/>
            <person name="Baldrian P."/>
            <person name="Vilgalys R."/>
            <person name="Henrissat B."/>
            <person name="Grigoriev I.V."/>
            <person name="Hibbett D."/>
            <person name="Nagy L.G."/>
            <person name="Martin F.M."/>
        </authorList>
    </citation>
    <scope>NUCLEOTIDE SEQUENCE</scope>
    <source>
        <strain evidence="1">BED1</strain>
    </source>
</reference>
<sequence>MAPRRHIHVHINPKFRVERASRRGTVFPEPRGWFPSASCIRDGKPRVVLTGELLSSNERSGEVWVGDVGL</sequence>
<proteinExistence type="predicted"/>
<gene>
    <name evidence="1" type="ORF">L210DRAFT_977585</name>
</gene>
<dbReference type="AlphaFoldDB" id="A0AAD4BZQ2"/>
<name>A0AAD4BZQ2_BOLED</name>
<reference evidence="1" key="2">
    <citation type="journal article" date="2020" name="Nat. Commun.">
        <title>Large-scale genome sequencing of mycorrhizal fungi provides insights into the early evolution of symbiotic traits.</title>
        <authorList>
            <person name="Miyauchi S."/>
            <person name="Kiss E."/>
            <person name="Kuo A."/>
            <person name="Drula E."/>
            <person name="Kohler A."/>
            <person name="Sanchez-Garcia M."/>
            <person name="Morin E."/>
            <person name="Andreopoulos B."/>
            <person name="Barry K.W."/>
            <person name="Bonito G."/>
            <person name="Buee M."/>
            <person name="Carver A."/>
            <person name="Chen C."/>
            <person name="Cichocki N."/>
            <person name="Clum A."/>
            <person name="Culley D."/>
            <person name="Crous P.W."/>
            <person name="Fauchery L."/>
            <person name="Girlanda M."/>
            <person name="Hayes R.D."/>
            <person name="Keri Z."/>
            <person name="LaButti K."/>
            <person name="Lipzen A."/>
            <person name="Lombard V."/>
            <person name="Magnuson J."/>
            <person name="Maillard F."/>
            <person name="Murat C."/>
            <person name="Nolan M."/>
            <person name="Ohm R.A."/>
            <person name="Pangilinan J."/>
            <person name="Pereira M.F."/>
            <person name="Perotto S."/>
            <person name="Peter M."/>
            <person name="Pfister S."/>
            <person name="Riley R."/>
            <person name="Sitrit Y."/>
            <person name="Stielow J.B."/>
            <person name="Szollosi G."/>
            <person name="Zifcakova L."/>
            <person name="Stursova M."/>
            <person name="Spatafora J.W."/>
            <person name="Tedersoo L."/>
            <person name="Vaario L.M."/>
            <person name="Yamada A."/>
            <person name="Yan M."/>
            <person name="Wang P."/>
            <person name="Xu J."/>
            <person name="Bruns T."/>
            <person name="Baldrian P."/>
            <person name="Vilgalys R."/>
            <person name="Dunand C."/>
            <person name="Henrissat B."/>
            <person name="Grigoriev I.V."/>
            <person name="Hibbett D."/>
            <person name="Nagy L.G."/>
            <person name="Martin F.M."/>
        </authorList>
    </citation>
    <scope>NUCLEOTIDE SEQUENCE</scope>
    <source>
        <strain evidence="1">BED1</strain>
    </source>
</reference>